<evidence type="ECO:0008006" key="3">
    <source>
        <dbReference type="Google" id="ProtNLM"/>
    </source>
</evidence>
<evidence type="ECO:0000313" key="1">
    <source>
        <dbReference type="EMBL" id="ACL67728.1"/>
    </source>
</evidence>
<dbReference type="Proteomes" id="UP000007089">
    <property type="component" value="Chromosome"/>
</dbReference>
<gene>
    <name evidence="1" type="ordered locus">A2cp1_4411</name>
</gene>
<dbReference type="Pfam" id="PF10094">
    <property type="entry name" value="DUF2332"/>
    <property type="match status" value="1"/>
</dbReference>
<sequence length="375" mass="38194">MPRTGIDGLAEELSRARAAMRARSPADARALELLVDVLAGRAGRALAAAWDERRFQGPCERAGLLLAALRAEARAAGPGHPLWPGLGAETPRPAALDAAALEAVLARPDDRLVDALARRSAREEDPARAIAWRWPAALAGAGGGGRPVALAELGSVAGLGLVADDLAAPWTFPDGGPVPVAAGVRAVGRLGLDPAPLDAARDEDAAWLRACVPAGDRAAMARLDAAIAALRAARPRPDAPVLTPVALASAPERLALLSATAPGALVIAWQALLRPRLGREERAELHAGMRAWLATHRPGSALWVELERAPGAHALGPGRAALLTAHARAPDGGLRSVRLARCALEPSVVVPEPGAADALAALLAAPAAGTAAAAP</sequence>
<evidence type="ECO:0000313" key="2">
    <source>
        <dbReference type="Proteomes" id="UP000007089"/>
    </source>
</evidence>
<dbReference type="RefSeq" id="WP_015935413.1">
    <property type="nucleotide sequence ID" value="NC_011891.1"/>
</dbReference>
<dbReference type="InterPro" id="IPR011200">
    <property type="entry name" value="UCP012608"/>
</dbReference>
<keyword evidence="2" id="KW-1185">Reference proteome</keyword>
<dbReference type="KEGG" id="acp:A2cp1_4411"/>
<protein>
    <recommendedName>
        <fullName evidence="3">DUF2332 domain-containing protein</fullName>
    </recommendedName>
</protein>
<dbReference type="AlphaFoldDB" id="B8JCK8"/>
<dbReference type="EMBL" id="CP001359">
    <property type="protein sequence ID" value="ACL67728.1"/>
    <property type="molecule type" value="Genomic_DNA"/>
</dbReference>
<organism evidence="1 2">
    <name type="scientific">Anaeromyxobacter dehalogenans (strain ATCC BAA-258 / DSM 21875 / 2CP-1)</name>
    <dbReference type="NCBI Taxonomy" id="455488"/>
    <lineage>
        <taxon>Bacteria</taxon>
        <taxon>Pseudomonadati</taxon>
        <taxon>Myxococcota</taxon>
        <taxon>Myxococcia</taxon>
        <taxon>Myxococcales</taxon>
        <taxon>Cystobacterineae</taxon>
        <taxon>Anaeromyxobacteraceae</taxon>
        <taxon>Anaeromyxobacter</taxon>
    </lineage>
</organism>
<proteinExistence type="predicted"/>
<accession>B8JCK8</accession>
<name>B8JCK8_ANAD2</name>
<dbReference type="HOGENOM" id="CLU_743230_0_0_7"/>
<reference evidence="1" key="1">
    <citation type="submission" date="2009-01" db="EMBL/GenBank/DDBJ databases">
        <title>Complete sequence of Anaeromyxobacter dehalogenans 2CP-1.</title>
        <authorList>
            <consortium name="US DOE Joint Genome Institute"/>
            <person name="Lucas S."/>
            <person name="Copeland A."/>
            <person name="Lapidus A."/>
            <person name="Glavina del Rio T."/>
            <person name="Dalin E."/>
            <person name="Tice H."/>
            <person name="Bruce D."/>
            <person name="Goodwin L."/>
            <person name="Pitluck S."/>
            <person name="Saunders E."/>
            <person name="Brettin T."/>
            <person name="Detter J.C."/>
            <person name="Han C."/>
            <person name="Larimer F."/>
            <person name="Land M."/>
            <person name="Hauser L."/>
            <person name="Kyrpides N."/>
            <person name="Ovchinnikova G."/>
            <person name="Beliaev A.S."/>
            <person name="Richardson P."/>
        </authorList>
    </citation>
    <scope>NUCLEOTIDE SEQUENCE</scope>
    <source>
        <strain evidence="1">2CP-1</strain>
    </source>
</reference>